<dbReference type="STRING" id="121224.E0VI29"/>
<name>E0VI29_PEDHC</name>
<reference evidence="2" key="2">
    <citation type="submission" date="2007-04" db="EMBL/GenBank/DDBJ databases">
        <title>The genome of the human body louse.</title>
        <authorList>
            <consortium name="The Human Body Louse Genome Consortium"/>
            <person name="Kirkness E."/>
            <person name="Walenz B."/>
            <person name="Hass B."/>
            <person name="Bruggner R."/>
            <person name="Strausberg R."/>
        </authorList>
    </citation>
    <scope>NUCLEOTIDE SEQUENCE</scope>
    <source>
        <strain evidence="2">USDA</strain>
    </source>
</reference>
<dbReference type="GO" id="GO:0005769">
    <property type="term" value="C:early endosome"/>
    <property type="evidence" value="ECO:0007669"/>
    <property type="project" value="TreeGrafter"/>
</dbReference>
<dbReference type="AlphaFoldDB" id="E0VI29"/>
<dbReference type="SUPFAM" id="SSF53850">
    <property type="entry name" value="Periplasmic binding protein-like II"/>
    <property type="match status" value="2"/>
</dbReference>
<accession>E0VI29</accession>
<dbReference type="PANTHER" id="PTHR11485:SF54">
    <property type="entry name" value="TRANSFERRIN"/>
    <property type="match status" value="1"/>
</dbReference>
<feature type="domain" description="Transferrin-like" evidence="1">
    <location>
        <begin position="334"/>
        <end position="574"/>
    </location>
</feature>
<evidence type="ECO:0000313" key="4">
    <source>
        <dbReference type="Proteomes" id="UP000009046"/>
    </source>
</evidence>
<dbReference type="eggNOG" id="ENOG502QW7D">
    <property type="taxonomic scope" value="Eukaryota"/>
</dbReference>
<keyword evidence="4" id="KW-1185">Reference proteome</keyword>
<dbReference type="Gene3D" id="3.40.190.10">
    <property type="entry name" value="Periplasmic binding protein-like II"/>
    <property type="match status" value="3"/>
</dbReference>
<gene>
    <name evidence="3" type="primary">8237733</name>
    <name evidence="2" type="ORF">Phum_PHUM220070</name>
</gene>
<dbReference type="EMBL" id="AAZO01002541">
    <property type="status" value="NOT_ANNOTATED_CDS"/>
    <property type="molecule type" value="Genomic_DNA"/>
</dbReference>
<dbReference type="CTD" id="8237733"/>
<dbReference type="OrthoDB" id="8170333at2759"/>
<dbReference type="RefSeq" id="XP_002425773.1">
    <property type="nucleotide sequence ID" value="XM_002425728.1"/>
</dbReference>
<dbReference type="GO" id="GO:0005886">
    <property type="term" value="C:plasma membrane"/>
    <property type="evidence" value="ECO:0007669"/>
    <property type="project" value="TreeGrafter"/>
</dbReference>
<dbReference type="GO" id="GO:0006826">
    <property type="term" value="P:iron ion transport"/>
    <property type="evidence" value="ECO:0007669"/>
    <property type="project" value="TreeGrafter"/>
</dbReference>
<feature type="domain" description="Transferrin-like" evidence="1">
    <location>
        <begin position="13"/>
        <end position="330"/>
    </location>
</feature>
<evidence type="ECO:0000313" key="3">
    <source>
        <dbReference type="EnsemblMetazoa" id="PHUM220070-PA"/>
    </source>
</evidence>
<protein>
    <submittedName>
        <fullName evidence="2">Serotransferrin, putative</fullName>
    </submittedName>
</protein>
<dbReference type="PANTHER" id="PTHR11485">
    <property type="entry name" value="TRANSFERRIN"/>
    <property type="match status" value="1"/>
</dbReference>
<dbReference type="SMART" id="SM00094">
    <property type="entry name" value="TR_FER"/>
    <property type="match status" value="1"/>
</dbReference>
<dbReference type="PROSITE" id="PS51408">
    <property type="entry name" value="TRANSFERRIN_LIKE_4"/>
    <property type="match status" value="2"/>
</dbReference>
<dbReference type="GO" id="GO:0005615">
    <property type="term" value="C:extracellular space"/>
    <property type="evidence" value="ECO:0007669"/>
    <property type="project" value="TreeGrafter"/>
</dbReference>
<dbReference type="EMBL" id="AAZO01002540">
    <property type="status" value="NOT_ANNOTATED_CDS"/>
    <property type="molecule type" value="Genomic_DNA"/>
</dbReference>
<dbReference type="KEGG" id="phu:Phum_PHUM220070"/>
<dbReference type="GO" id="GO:0055037">
    <property type="term" value="C:recycling endosome"/>
    <property type="evidence" value="ECO:0007669"/>
    <property type="project" value="TreeGrafter"/>
</dbReference>
<dbReference type="GeneID" id="8237733"/>
<dbReference type="HOGENOM" id="CLU_011309_4_0_1"/>
<dbReference type="EnsemblMetazoa" id="PHUM220070-RA">
    <property type="protein sequence ID" value="PHUM220070-PA"/>
    <property type="gene ID" value="PHUM220070"/>
</dbReference>
<organism>
    <name type="scientific">Pediculus humanus subsp. corporis</name>
    <name type="common">Body louse</name>
    <dbReference type="NCBI Taxonomy" id="121224"/>
    <lineage>
        <taxon>Eukaryota</taxon>
        <taxon>Metazoa</taxon>
        <taxon>Ecdysozoa</taxon>
        <taxon>Arthropoda</taxon>
        <taxon>Hexapoda</taxon>
        <taxon>Insecta</taxon>
        <taxon>Pterygota</taxon>
        <taxon>Neoptera</taxon>
        <taxon>Paraneoptera</taxon>
        <taxon>Psocodea</taxon>
        <taxon>Troctomorpha</taxon>
        <taxon>Phthiraptera</taxon>
        <taxon>Anoplura</taxon>
        <taxon>Pediculidae</taxon>
        <taxon>Pediculus</taxon>
    </lineage>
</organism>
<reference evidence="3" key="3">
    <citation type="submission" date="2021-02" db="UniProtKB">
        <authorList>
            <consortium name="EnsemblMetazoa"/>
        </authorList>
    </citation>
    <scope>IDENTIFICATION</scope>
    <source>
        <strain evidence="3">USDA</strain>
    </source>
</reference>
<dbReference type="Pfam" id="PF00405">
    <property type="entry name" value="Transferrin"/>
    <property type="match status" value="2"/>
</dbReference>
<dbReference type="OMA" id="MNSTHEN"/>
<evidence type="ECO:0000313" key="2">
    <source>
        <dbReference type="EMBL" id="EEB13035.1"/>
    </source>
</evidence>
<dbReference type="PRINTS" id="PR00422">
    <property type="entry name" value="TRANSFERRIN"/>
</dbReference>
<proteinExistence type="predicted"/>
<dbReference type="VEuPathDB" id="VectorBase:PHUM220070"/>
<dbReference type="Proteomes" id="UP000009046">
    <property type="component" value="Unassembled WGS sequence"/>
</dbReference>
<dbReference type="InterPro" id="IPR001156">
    <property type="entry name" value="Transferrin-like_dom"/>
</dbReference>
<reference evidence="2" key="1">
    <citation type="submission" date="2007-04" db="EMBL/GenBank/DDBJ databases">
        <title>Annotation of Pediculus humanus corporis strain USDA.</title>
        <authorList>
            <person name="Kirkness E."/>
            <person name="Hannick L."/>
            <person name="Hass B."/>
            <person name="Bruggner R."/>
            <person name="Lawson D."/>
            <person name="Bidwell S."/>
            <person name="Joardar V."/>
            <person name="Caler E."/>
            <person name="Walenz B."/>
            <person name="Inman J."/>
            <person name="Schobel S."/>
            <person name="Galinsky K."/>
            <person name="Amedeo P."/>
            <person name="Strausberg R."/>
        </authorList>
    </citation>
    <scope>NUCLEOTIDE SEQUENCE</scope>
    <source>
        <strain evidence="2">USDA</strain>
    </source>
</reference>
<dbReference type="CDD" id="cd13529">
    <property type="entry name" value="PBP2_transferrin"/>
    <property type="match status" value="1"/>
</dbReference>
<sequence length="574" mass="65601">MNSTHENNYFFSVKICVVGNPKEKITHSTKYCNLLEKSKNTVVSCVYKPNRLECLRSISMRESDFSVFHPEDLYFSTLLKENSILVAGEIRGIKENPYHHENVVVVRKDSNITSIKDLMGKKLCHPGTENGPEWSYIFSQYFEERVSPSECNEGNTVYEDRIKATSNFFKSACKAGPWVVDSVQDDILKKKYKNLCELCENGVGDVLWAKYENVKAHLSHNSDNSNDDVSNYNLLCDDGRVEPFTTNSPCFWLAKPWKVIGANSKSVNGVQKIMKSLQNVILDEWKENLLHVIELYLQYVENLVVPKTPEDYLKTVPGYLSASAISERNCKHSIKLCVSSNLELIKCEWMSKASSALGIQPLIQCVENKNMSECQNSVSQMKTDVMIVSPDNFYETKTKFNLKTLIMEMGKHFNESHLISAVVDKNSSIKKFSDLKKKKACFLKKNGVGWIGALTVLRKKKFIKSECDDERGLLKFFGDVCVQVKKNENDTDFKRCDNSECDWMWSSSNYLMVSSKIPDYKSQEIYSVFYKIGEKFGRNSIKNNQMFKIFGTFNGVSNVMFQKIGTNLIVSIMQ</sequence>
<dbReference type="InParanoid" id="E0VI29"/>
<evidence type="ECO:0000259" key="1">
    <source>
        <dbReference type="PROSITE" id="PS51408"/>
    </source>
</evidence>
<dbReference type="EMBL" id="DS235182">
    <property type="protein sequence ID" value="EEB13035.1"/>
    <property type="molecule type" value="Genomic_DNA"/>
</dbReference>